<dbReference type="EMBL" id="VSRR010002623">
    <property type="protein sequence ID" value="MPC32423.1"/>
    <property type="molecule type" value="Genomic_DNA"/>
</dbReference>
<organism evidence="1 2">
    <name type="scientific">Portunus trituberculatus</name>
    <name type="common">Swimming crab</name>
    <name type="synonym">Neptunus trituberculatus</name>
    <dbReference type="NCBI Taxonomy" id="210409"/>
    <lineage>
        <taxon>Eukaryota</taxon>
        <taxon>Metazoa</taxon>
        <taxon>Ecdysozoa</taxon>
        <taxon>Arthropoda</taxon>
        <taxon>Crustacea</taxon>
        <taxon>Multicrustacea</taxon>
        <taxon>Malacostraca</taxon>
        <taxon>Eumalacostraca</taxon>
        <taxon>Eucarida</taxon>
        <taxon>Decapoda</taxon>
        <taxon>Pleocyemata</taxon>
        <taxon>Brachyura</taxon>
        <taxon>Eubrachyura</taxon>
        <taxon>Portunoidea</taxon>
        <taxon>Portunidae</taxon>
        <taxon>Portuninae</taxon>
        <taxon>Portunus</taxon>
    </lineage>
</organism>
<comment type="caution">
    <text evidence="1">The sequence shown here is derived from an EMBL/GenBank/DDBJ whole genome shotgun (WGS) entry which is preliminary data.</text>
</comment>
<proteinExistence type="predicted"/>
<reference evidence="1 2" key="1">
    <citation type="submission" date="2019-05" db="EMBL/GenBank/DDBJ databases">
        <title>Another draft genome of Portunus trituberculatus and its Hox gene families provides insights of decapod evolution.</title>
        <authorList>
            <person name="Jeong J.-H."/>
            <person name="Song I."/>
            <person name="Kim S."/>
            <person name="Choi T."/>
            <person name="Kim D."/>
            <person name="Ryu S."/>
            <person name="Kim W."/>
        </authorList>
    </citation>
    <scope>NUCLEOTIDE SEQUENCE [LARGE SCALE GENOMIC DNA]</scope>
    <source>
        <tissue evidence="1">Muscle</tissue>
    </source>
</reference>
<gene>
    <name evidence="1" type="ORF">E2C01_025733</name>
</gene>
<accession>A0A5B7EH96</accession>
<protein>
    <submittedName>
        <fullName evidence="1">Uncharacterized protein</fullName>
    </submittedName>
</protein>
<dbReference type="Proteomes" id="UP000324222">
    <property type="component" value="Unassembled WGS sequence"/>
</dbReference>
<dbReference type="AlphaFoldDB" id="A0A5B7EH96"/>
<name>A0A5B7EH96_PORTR</name>
<sequence>MESGQGRRGHCLSALKPLCLRGKWKPEATVLKWEKTCKLVAMKTLKEFAGEQQRKDLLEGAAGQHLCWLAALRKATSVDTVTKAAAAGLAPQPHVSRIY</sequence>
<evidence type="ECO:0000313" key="1">
    <source>
        <dbReference type="EMBL" id="MPC32423.1"/>
    </source>
</evidence>
<keyword evidence="2" id="KW-1185">Reference proteome</keyword>
<evidence type="ECO:0000313" key="2">
    <source>
        <dbReference type="Proteomes" id="UP000324222"/>
    </source>
</evidence>